<name>A0AAN8FP11_TRICO</name>
<keyword evidence="2" id="KW-1185">Reference proteome</keyword>
<reference evidence="1 2" key="1">
    <citation type="submission" date="2019-10" db="EMBL/GenBank/DDBJ databases">
        <title>Assembly and Annotation for the nematode Trichostrongylus colubriformis.</title>
        <authorList>
            <person name="Martin J."/>
        </authorList>
    </citation>
    <scope>NUCLEOTIDE SEQUENCE [LARGE SCALE GENOMIC DNA]</scope>
    <source>
        <strain evidence="1">G859</strain>
        <tissue evidence="1">Whole worm</tissue>
    </source>
</reference>
<sequence>MERISYCRNIYFSAQRPETKERKAITYECTFGLQAMFSSILEKITHQVRNLIHEKNNVLTSPIPRHRLTNLRDEEEQDSGRSSAFEYEKKVYKKSDPIDIIRPKATW</sequence>
<evidence type="ECO:0000313" key="1">
    <source>
        <dbReference type="EMBL" id="KAK5982402.1"/>
    </source>
</evidence>
<organism evidence="1 2">
    <name type="scientific">Trichostrongylus colubriformis</name>
    <name type="common">Black scour worm</name>
    <dbReference type="NCBI Taxonomy" id="6319"/>
    <lineage>
        <taxon>Eukaryota</taxon>
        <taxon>Metazoa</taxon>
        <taxon>Ecdysozoa</taxon>
        <taxon>Nematoda</taxon>
        <taxon>Chromadorea</taxon>
        <taxon>Rhabditida</taxon>
        <taxon>Rhabditina</taxon>
        <taxon>Rhabditomorpha</taxon>
        <taxon>Strongyloidea</taxon>
        <taxon>Trichostrongylidae</taxon>
        <taxon>Trichostrongylus</taxon>
    </lineage>
</organism>
<comment type="caution">
    <text evidence="1">The sequence shown here is derived from an EMBL/GenBank/DDBJ whole genome shotgun (WGS) entry which is preliminary data.</text>
</comment>
<proteinExistence type="predicted"/>
<dbReference type="AlphaFoldDB" id="A0AAN8FP11"/>
<accession>A0AAN8FP11</accession>
<dbReference type="Proteomes" id="UP001331761">
    <property type="component" value="Unassembled WGS sequence"/>
</dbReference>
<dbReference type="EMBL" id="WIXE01005167">
    <property type="protein sequence ID" value="KAK5982402.1"/>
    <property type="molecule type" value="Genomic_DNA"/>
</dbReference>
<gene>
    <name evidence="1" type="ORF">GCK32_009734</name>
</gene>
<protein>
    <submittedName>
        <fullName evidence="1">Uncharacterized protein</fullName>
    </submittedName>
</protein>
<evidence type="ECO:0000313" key="2">
    <source>
        <dbReference type="Proteomes" id="UP001331761"/>
    </source>
</evidence>